<dbReference type="InterPro" id="IPR002589">
    <property type="entry name" value="Macro_dom"/>
</dbReference>
<feature type="domain" description="Macro" evidence="1">
    <location>
        <begin position="1"/>
        <end position="152"/>
    </location>
</feature>
<protein>
    <recommendedName>
        <fullName evidence="1">Macro domain-containing protein</fullName>
    </recommendedName>
</protein>
<dbReference type="SMART" id="SM00506">
    <property type="entry name" value="A1pp"/>
    <property type="match status" value="1"/>
</dbReference>
<dbReference type="EMBL" id="OU895879">
    <property type="protein sequence ID" value="CAG9809616.1"/>
    <property type="molecule type" value="Genomic_DNA"/>
</dbReference>
<sequence length="152" mass="17090">MARKGFFNLRIVSGDLFTADCSLAHCVAADFRMGMGIAVKFKEMFGQVDYLKSQNIGVGGCAVLKATNPDRYIYYLVTKDKSSGSYPTYDTLKNALTAMRNHMLANNIKYVAMPQIGCGLDRLEWNRVITTLHYVFGDYDLDVTVYKFTPPK</sequence>
<evidence type="ECO:0000313" key="3">
    <source>
        <dbReference type="Proteomes" id="UP001153620"/>
    </source>
</evidence>
<dbReference type="InterPro" id="IPR050892">
    <property type="entry name" value="ADP-ribose_metab_enzymes"/>
</dbReference>
<dbReference type="SUPFAM" id="SSF52949">
    <property type="entry name" value="Macro domain-like"/>
    <property type="match status" value="1"/>
</dbReference>
<name>A0A9N9S481_9DIPT</name>
<dbReference type="PANTHER" id="PTHR12521">
    <property type="entry name" value="PROTEIN C6ORF130"/>
    <property type="match status" value="1"/>
</dbReference>
<dbReference type="Gene3D" id="3.40.220.10">
    <property type="entry name" value="Leucine Aminopeptidase, subunit E, domain 1"/>
    <property type="match status" value="1"/>
</dbReference>
<dbReference type="PANTHER" id="PTHR12521:SF0">
    <property type="entry name" value="ADP-RIBOSE GLYCOHYDROLASE OARD1"/>
    <property type="match status" value="1"/>
</dbReference>
<dbReference type="Proteomes" id="UP001153620">
    <property type="component" value="Chromosome 3"/>
</dbReference>
<dbReference type="AlphaFoldDB" id="A0A9N9S481"/>
<evidence type="ECO:0000313" key="2">
    <source>
        <dbReference type="EMBL" id="CAG9809616.1"/>
    </source>
</evidence>
<dbReference type="OrthoDB" id="2155246at2759"/>
<proteinExistence type="predicted"/>
<accession>A0A9N9S481</accession>
<reference evidence="2" key="1">
    <citation type="submission" date="2022-01" db="EMBL/GenBank/DDBJ databases">
        <authorList>
            <person name="King R."/>
        </authorList>
    </citation>
    <scope>NUCLEOTIDE SEQUENCE</scope>
</reference>
<dbReference type="GO" id="GO:0140291">
    <property type="term" value="P:peptidyl-glutamate ADP-deribosylation"/>
    <property type="evidence" value="ECO:0007669"/>
    <property type="project" value="TreeGrafter"/>
</dbReference>
<dbReference type="Pfam" id="PF01661">
    <property type="entry name" value="Macro"/>
    <property type="match status" value="1"/>
</dbReference>
<reference evidence="2" key="2">
    <citation type="submission" date="2022-10" db="EMBL/GenBank/DDBJ databases">
        <authorList>
            <consortium name="ENA_rothamsted_submissions"/>
            <consortium name="culmorum"/>
            <person name="King R."/>
        </authorList>
    </citation>
    <scope>NUCLEOTIDE SEQUENCE</scope>
</reference>
<dbReference type="PROSITE" id="PS51154">
    <property type="entry name" value="MACRO"/>
    <property type="match status" value="1"/>
</dbReference>
<dbReference type="CDD" id="cd02901">
    <property type="entry name" value="Macro_Poa1p-like"/>
    <property type="match status" value="1"/>
</dbReference>
<organism evidence="2 3">
    <name type="scientific">Chironomus riparius</name>
    <dbReference type="NCBI Taxonomy" id="315576"/>
    <lineage>
        <taxon>Eukaryota</taxon>
        <taxon>Metazoa</taxon>
        <taxon>Ecdysozoa</taxon>
        <taxon>Arthropoda</taxon>
        <taxon>Hexapoda</taxon>
        <taxon>Insecta</taxon>
        <taxon>Pterygota</taxon>
        <taxon>Neoptera</taxon>
        <taxon>Endopterygota</taxon>
        <taxon>Diptera</taxon>
        <taxon>Nematocera</taxon>
        <taxon>Chironomoidea</taxon>
        <taxon>Chironomidae</taxon>
        <taxon>Chironominae</taxon>
        <taxon>Chironomus</taxon>
    </lineage>
</organism>
<evidence type="ECO:0000259" key="1">
    <source>
        <dbReference type="PROSITE" id="PS51154"/>
    </source>
</evidence>
<dbReference type="InterPro" id="IPR043472">
    <property type="entry name" value="Macro_dom-like"/>
</dbReference>
<gene>
    <name evidence="2" type="ORF">CHIRRI_LOCUS12437</name>
</gene>
<keyword evidence="3" id="KW-1185">Reference proteome</keyword>